<protein>
    <submittedName>
        <fullName evidence="1">Uncharacterized protein</fullName>
    </submittedName>
</protein>
<proteinExistence type="predicted"/>
<comment type="caution">
    <text evidence="1">The sequence shown here is derived from an EMBL/GenBank/DDBJ whole genome shotgun (WGS) entry which is preliminary data.</text>
</comment>
<dbReference type="Proteomes" id="UP001166286">
    <property type="component" value="Unassembled WGS sequence"/>
</dbReference>
<evidence type="ECO:0000313" key="2">
    <source>
        <dbReference type="Proteomes" id="UP001166286"/>
    </source>
</evidence>
<dbReference type="AlphaFoldDB" id="A0AA39QXC5"/>
<dbReference type="EMBL" id="JAFEKC020000017">
    <property type="protein sequence ID" value="KAK0510151.1"/>
    <property type="molecule type" value="Genomic_DNA"/>
</dbReference>
<keyword evidence="2" id="KW-1185">Reference proteome</keyword>
<reference evidence="1" key="1">
    <citation type="submission" date="2023-03" db="EMBL/GenBank/DDBJ databases">
        <title>Complete genome of Cladonia borealis.</title>
        <authorList>
            <person name="Park H."/>
        </authorList>
    </citation>
    <scope>NUCLEOTIDE SEQUENCE</scope>
    <source>
        <strain evidence="1">ANT050790</strain>
    </source>
</reference>
<accession>A0AA39QXC5</accession>
<organism evidence="1 2">
    <name type="scientific">Cladonia borealis</name>
    <dbReference type="NCBI Taxonomy" id="184061"/>
    <lineage>
        <taxon>Eukaryota</taxon>
        <taxon>Fungi</taxon>
        <taxon>Dikarya</taxon>
        <taxon>Ascomycota</taxon>
        <taxon>Pezizomycotina</taxon>
        <taxon>Lecanoromycetes</taxon>
        <taxon>OSLEUM clade</taxon>
        <taxon>Lecanoromycetidae</taxon>
        <taxon>Lecanorales</taxon>
        <taxon>Lecanorineae</taxon>
        <taxon>Cladoniaceae</taxon>
        <taxon>Cladonia</taxon>
    </lineage>
</organism>
<sequence length="190" mass="20842">MLDQGDESGIPVPAVFMFVPNMPVVVNQNTHQGLKLVNGASYTAVEVVLDRKYPAHRISAGTILHFGPPAGILLASETTKDLHLVGMPPGLILLAPTSCKIGRAKKRPWQWHDAVRKGLPCTPGFACTDYKVQGRTLEQVAKWYTVMLLSRAREKDVVGNTVPKSMAEAEKGLEVLSEATIKEVEENWEK</sequence>
<evidence type="ECO:0000313" key="1">
    <source>
        <dbReference type="EMBL" id="KAK0510151.1"/>
    </source>
</evidence>
<name>A0AA39QXC5_9LECA</name>
<gene>
    <name evidence="1" type="ORF">JMJ35_007545</name>
</gene>